<evidence type="ECO:0000256" key="2">
    <source>
        <dbReference type="SAM" id="SignalP"/>
    </source>
</evidence>
<proteinExistence type="predicted"/>
<dbReference type="EMBL" id="JABWDY010000887">
    <property type="protein sequence ID" value="KAF5207834.1"/>
    <property type="molecule type" value="Genomic_DNA"/>
</dbReference>
<name>A0A7J6XDK7_THATH</name>
<evidence type="ECO:0000313" key="4">
    <source>
        <dbReference type="Proteomes" id="UP000554482"/>
    </source>
</evidence>
<reference evidence="3 4" key="1">
    <citation type="submission" date="2020-06" db="EMBL/GenBank/DDBJ databases">
        <title>Transcriptomic and genomic resources for Thalictrum thalictroides and T. hernandezii: Facilitating candidate gene discovery in an emerging model plant lineage.</title>
        <authorList>
            <person name="Arias T."/>
            <person name="Riano-Pachon D.M."/>
            <person name="Di Stilio V.S."/>
        </authorList>
    </citation>
    <scope>NUCLEOTIDE SEQUENCE [LARGE SCALE GENOMIC DNA]</scope>
    <source>
        <strain evidence="4">cv. WT478/WT964</strain>
        <tissue evidence="3">Leaves</tissue>
    </source>
</reference>
<feature type="signal peptide" evidence="2">
    <location>
        <begin position="1"/>
        <end position="23"/>
    </location>
</feature>
<sequence length="99" mass="10987">MASHFFVTFLFLLLSLTPSVINGATNRLRNTIPSTGLERNINKDNHNEHLAEIHLLVAAKTRLLYNDTTIHPMPKGMPIPPSGPGRRHNNHPPAGNRGH</sequence>
<keyword evidence="4" id="KW-1185">Reference proteome</keyword>
<keyword evidence="2" id="KW-0732">Signal</keyword>
<dbReference type="AlphaFoldDB" id="A0A7J6XDK7"/>
<feature type="region of interest" description="Disordered" evidence="1">
    <location>
        <begin position="69"/>
        <end position="99"/>
    </location>
</feature>
<evidence type="ECO:0008006" key="5">
    <source>
        <dbReference type="Google" id="ProtNLM"/>
    </source>
</evidence>
<evidence type="ECO:0000256" key="1">
    <source>
        <dbReference type="SAM" id="MobiDB-lite"/>
    </source>
</evidence>
<organism evidence="3 4">
    <name type="scientific">Thalictrum thalictroides</name>
    <name type="common">Rue-anemone</name>
    <name type="synonym">Anemone thalictroides</name>
    <dbReference type="NCBI Taxonomy" id="46969"/>
    <lineage>
        <taxon>Eukaryota</taxon>
        <taxon>Viridiplantae</taxon>
        <taxon>Streptophyta</taxon>
        <taxon>Embryophyta</taxon>
        <taxon>Tracheophyta</taxon>
        <taxon>Spermatophyta</taxon>
        <taxon>Magnoliopsida</taxon>
        <taxon>Ranunculales</taxon>
        <taxon>Ranunculaceae</taxon>
        <taxon>Thalictroideae</taxon>
        <taxon>Thalictrum</taxon>
    </lineage>
</organism>
<dbReference type="Proteomes" id="UP000554482">
    <property type="component" value="Unassembled WGS sequence"/>
</dbReference>
<feature type="chain" id="PRO_5029460705" description="CLAVATA3/ESR (CLE)-related protein" evidence="2">
    <location>
        <begin position="24"/>
        <end position="99"/>
    </location>
</feature>
<gene>
    <name evidence="3" type="ORF">FRX31_002581</name>
</gene>
<protein>
    <recommendedName>
        <fullName evidence="5">CLAVATA3/ESR (CLE)-related protein</fullName>
    </recommendedName>
</protein>
<accession>A0A7J6XDK7</accession>
<dbReference type="OrthoDB" id="994133at2759"/>
<comment type="caution">
    <text evidence="3">The sequence shown here is derived from an EMBL/GenBank/DDBJ whole genome shotgun (WGS) entry which is preliminary data.</text>
</comment>
<evidence type="ECO:0000313" key="3">
    <source>
        <dbReference type="EMBL" id="KAF5207834.1"/>
    </source>
</evidence>